<dbReference type="Proteomes" id="UP000041254">
    <property type="component" value="Unassembled WGS sequence"/>
</dbReference>
<evidence type="ECO:0000313" key="3">
    <source>
        <dbReference type="Proteomes" id="UP000041254"/>
    </source>
</evidence>
<feature type="compositionally biased region" description="Low complexity" evidence="1">
    <location>
        <begin position="83"/>
        <end position="92"/>
    </location>
</feature>
<protein>
    <submittedName>
        <fullName evidence="2">Uncharacterized protein</fullName>
    </submittedName>
</protein>
<accession>A0A0G4FVK2</accession>
<keyword evidence="3" id="KW-1185">Reference proteome</keyword>
<evidence type="ECO:0000256" key="1">
    <source>
        <dbReference type="SAM" id="MobiDB-lite"/>
    </source>
</evidence>
<evidence type="ECO:0000313" key="2">
    <source>
        <dbReference type="EMBL" id="CEM18571.1"/>
    </source>
</evidence>
<name>A0A0G4FVK2_VITBC</name>
<reference evidence="2 3" key="1">
    <citation type="submission" date="2014-11" db="EMBL/GenBank/DDBJ databases">
        <authorList>
            <person name="Zhu J."/>
            <person name="Qi W."/>
            <person name="Song R."/>
        </authorList>
    </citation>
    <scope>NUCLEOTIDE SEQUENCE [LARGE SCALE GENOMIC DNA]</scope>
</reference>
<feature type="region of interest" description="Disordered" evidence="1">
    <location>
        <begin position="145"/>
        <end position="168"/>
    </location>
</feature>
<organism evidence="2 3">
    <name type="scientific">Vitrella brassicaformis (strain CCMP3155)</name>
    <dbReference type="NCBI Taxonomy" id="1169540"/>
    <lineage>
        <taxon>Eukaryota</taxon>
        <taxon>Sar</taxon>
        <taxon>Alveolata</taxon>
        <taxon>Colpodellida</taxon>
        <taxon>Vitrellaceae</taxon>
        <taxon>Vitrella</taxon>
    </lineage>
</organism>
<proteinExistence type="predicted"/>
<dbReference type="AlphaFoldDB" id="A0A0G4FVK2"/>
<gene>
    <name evidence="2" type="ORF">Vbra_9444</name>
</gene>
<dbReference type="InParanoid" id="A0A0G4FVK2"/>
<dbReference type="EMBL" id="CDMY01000503">
    <property type="protein sequence ID" value="CEM18571.1"/>
    <property type="molecule type" value="Genomic_DNA"/>
</dbReference>
<dbReference type="VEuPathDB" id="CryptoDB:Vbra_9444"/>
<sequence>MRKTSLLAVALFLQKQFKDVKKAPMLRRHSALDALLSKRIVERASEKRRHSAPAAVDPDHHQEQQQQQEPFQAVDPDHHQEQQQEQQQQEQQEQNRRQQKRTGSPWVDALLLVGFVFSPQSITCKAPQRSIKELNKASRAFAAAVNKKQQPLDHHHQQQQQEEEQKNKGWPWVDPILLTCWLLTPPGVDDLFIGFCGARNCDVVRCRAMSCDEKLLRFDRKGAE</sequence>
<feature type="region of interest" description="Disordered" evidence="1">
    <location>
        <begin position="44"/>
        <end position="103"/>
    </location>
</feature>